<proteinExistence type="predicted"/>
<keyword evidence="1" id="KW-0472">Membrane</keyword>
<dbReference type="AlphaFoldDB" id="A0A927YLI4"/>
<keyword evidence="1" id="KW-0812">Transmembrane</keyword>
<feature type="transmembrane region" description="Helical" evidence="1">
    <location>
        <begin position="58"/>
        <end position="75"/>
    </location>
</feature>
<feature type="transmembrane region" description="Helical" evidence="1">
    <location>
        <begin position="120"/>
        <end position="137"/>
    </location>
</feature>
<protein>
    <submittedName>
        <fullName evidence="2">Uncharacterized protein</fullName>
    </submittedName>
</protein>
<evidence type="ECO:0000313" key="2">
    <source>
        <dbReference type="EMBL" id="MBE5918854.1"/>
    </source>
</evidence>
<dbReference type="EMBL" id="SVER01000006">
    <property type="protein sequence ID" value="MBE5918854.1"/>
    <property type="molecule type" value="Genomic_DNA"/>
</dbReference>
<organism evidence="2 3">
    <name type="scientific">Pseudobutyrivibrio ruminis</name>
    <dbReference type="NCBI Taxonomy" id="46206"/>
    <lineage>
        <taxon>Bacteria</taxon>
        <taxon>Bacillati</taxon>
        <taxon>Bacillota</taxon>
        <taxon>Clostridia</taxon>
        <taxon>Lachnospirales</taxon>
        <taxon>Lachnospiraceae</taxon>
        <taxon>Pseudobutyrivibrio</taxon>
    </lineage>
</organism>
<accession>A0A927YLI4</accession>
<evidence type="ECO:0000313" key="3">
    <source>
        <dbReference type="Proteomes" id="UP000766246"/>
    </source>
</evidence>
<name>A0A927YLI4_9FIRM</name>
<feature type="transmembrane region" description="Helical" evidence="1">
    <location>
        <begin position="149"/>
        <end position="169"/>
    </location>
</feature>
<feature type="transmembrane region" description="Helical" evidence="1">
    <location>
        <begin position="194"/>
        <end position="215"/>
    </location>
</feature>
<dbReference type="Proteomes" id="UP000766246">
    <property type="component" value="Unassembled WGS sequence"/>
</dbReference>
<reference evidence="2" key="1">
    <citation type="submission" date="2019-04" db="EMBL/GenBank/DDBJ databases">
        <title>Evolution of Biomass-Degrading Anaerobic Consortia Revealed by Metagenomics.</title>
        <authorList>
            <person name="Peng X."/>
        </authorList>
    </citation>
    <scope>NUCLEOTIDE SEQUENCE</scope>
    <source>
        <strain evidence="2">SIG311</strain>
    </source>
</reference>
<feature type="transmembrane region" description="Helical" evidence="1">
    <location>
        <begin position="96"/>
        <end position="114"/>
    </location>
</feature>
<gene>
    <name evidence="2" type="ORF">E7272_03325</name>
</gene>
<comment type="caution">
    <text evidence="2">The sequence shown here is derived from an EMBL/GenBank/DDBJ whole genome shotgun (WGS) entry which is preliminary data.</text>
</comment>
<sequence>MGRNNIKAIWQLKKNGEIWNLFVLALAFVIGIVLEFIFKKTEIEDVIRAGDVVAAAMAYGYLIINLFIKVFVLADEVPRGLSFGMTRKVLFLYSRLVDFLEVLIIAIIAMFASTSLTPNTILKIAIAVYCLFNWIEATAGNGMLKFGKVVYWIYYIIFLVIMIGGPRFIESVSGAADGTALIIDMFINPFYNQLYVWLGILAFTLAGLFVNWLTFRKIPVNFSL</sequence>
<keyword evidence="1" id="KW-1133">Transmembrane helix</keyword>
<feature type="transmembrane region" description="Helical" evidence="1">
    <location>
        <begin position="21"/>
        <end position="38"/>
    </location>
</feature>
<evidence type="ECO:0000256" key="1">
    <source>
        <dbReference type="SAM" id="Phobius"/>
    </source>
</evidence>